<proteinExistence type="predicted"/>
<evidence type="ECO:0000313" key="3">
    <source>
        <dbReference type="Proteomes" id="UP001492380"/>
    </source>
</evidence>
<sequence>MFSMFANLRRPRSRREQGTHPELPYYRLSDDAGCRTFNDHEASQGLWARAARAMLLILMASLNFIKTWLCQLTRLISFPLRTENDFPYMQCPSMDEVERLVADRERAHPGSHHHASSSSKTAGVFNLENRMNSNADRRKASLSTMSYRYATTAEILLWAKSMRLGSHFRNLKKAVIHHKHKNGDAVRQVAITNHAYRSRRHGLHEGIVSPYPQRITGSQVKKKLRLGPKGLKRAGDLDIPADKDVYEPKNGVSRKLENRPPTRGYWYYPQPSSLRVEFKPE</sequence>
<feature type="region of interest" description="Disordered" evidence="1">
    <location>
        <begin position="1"/>
        <end position="21"/>
    </location>
</feature>
<evidence type="ECO:0000313" key="2">
    <source>
        <dbReference type="EMBL" id="KAK8235874.1"/>
    </source>
</evidence>
<protein>
    <submittedName>
        <fullName evidence="2">Uncharacterized protein</fullName>
    </submittedName>
</protein>
<organism evidence="2 3">
    <name type="scientific">Phyllosticta capitalensis</name>
    <dbReference type="NCBI Taxonomy" id="121624"/>
    <lineage>
        <taxon>Eukaryota</taxon>
        <taxon>Fungi</taxon>
        <taxon>Dikarya</taxon>
        <taxon>Ascomycota</taxon>
        <taxon>Pezizomycotina</taxon>
        <taxon>Dothideomycetes</taxon>
        <taxon>Dothideomycetes incertae sedis</taxon>
        <taxon>Botryosphaeriales</taxon>
        <taxon>Phyllostictaceae</taxon>
        <taxon>Phyllosticta</taxon>
    </lineage>
</organism>
<dbReference type="Proteomes" id="UP001492380">
    <property type="component" value="Unassembled WGS sequence"/>
</dbReference>
<name>A0ABR1YRV1_9PEZI</name>
<feature type="region of interest" description="Disordered" evidence="1">
    <location>
        <begin position="105"/>
        <end position="125"/>
    </location>
</feature>
<accession>A0ABR1YRV1</accession>
<keyword evidence="3" id="KW-1185">Reference proteome</keyword>
<gene>
    <name evidence="2" type="ORF">HDK90DRAFT_466194</name>
</gene>
<reference evidence="2 3" key="1">
    <citation type="submission" date="2024-04" db="EMBL/GenBank/DDBJ databases">
        <title>Phyllosticta paracitricarpa is synonymous to the EU quarantine fungus P. citricarpa based on phylogenomic analyses.</title>
        <authorList>
            <consortium name="Lawrence Berkeley National Laboratory"/>
            <person name="Van Ingen-Buijs V.A."/>
            <person name="Van Westerhoven A.C."/>
            <person name="Haridas S."/>
            <person name="Skiadas P."/>
            <person name="Martin F."/>
            <person name="Groenewald J.Z."/>
            <person name="Crous P.W."/>
            <person name="Seidl M.F."/>
        </authorList>
    </citation>
    <scope>NUCLEOTIDE SEQUENCE [LARGE SCALE GENOMIC DNA]</scope>
    <source>
        <strain evidence="2 3">CBS 123374</strain>
    </source>
</reference>
<comment type="caution">
    <text evidence="2">The sequence shown here is derived from an EMBL/GenBank/DDBJ whole genome shotgun (WGS) entry which is preliminary data.</text>
</comment>
<dbReference type="EMBL" id="JBBWRZ010000005">
    <property type="protein sequence ID" value="KAK8235874.1"/>
    <property type="molecule type" value="Genomic_DNA"/>
</dbReference>
<evidence type="ECO:0000256" key="1">
    <source>
        <dbReference type="SAM" id="MobiDB-lite"/>
    </source>
</evidence>